<comment type="catalytic activity">
    <reaction evidence="1">
        <text>ATP + protein L-histidine = ADP + protein N-phospho-L-histidine.</text>
        <dbReference type="EC" id="2.7.13.3"/>
    </reaction>
</comment>
<keyword evidence="7" id="KW-0472">Membrane</keyword>
<evidence type="ECO:0000256" key="1">
    <source>
        <dbReference type="ARBA" id="ARBA00000085"/>
    </source>
</evidence>
<feature type="compositionally biased region" description="Low complexity" evidence="6">
    <location>
        <begin position="708"/>
        <end position="723"/>
    </location>
</feature>
<reference evidence="9" key="1">
    <citation type="submission" date="2022-12" db="EMBL/GenBank/DDBJ databases">
        <title>New Phytohabitans aurantiacus sp. RD004123 nov., an actinomycete isolated from soil.</title>
        <authorList>
            <person name="Triningsih D.W."/>
            <person name="Harunari E."/>
            <person name="Igarashi Y."/>
        </authorList>
    </citation>
    <scope>NUCLEOTIDE SEQUENCE</scope>
    <source>
        <strain evidence="9">RD004123</strain>
    </source>
</reference>
<keyword evidence="5" id="KW-0418">Kinase</keyword>
<evidence type="ECO:0000256" key="3">
    <source>
        <dbReference type="ARBA" id="ARBA00022553"/>
    </source>
</evidence>
<dbReference type="RefSeq" id="WP_281898157.1">
    <property type="nucleotide sequence ID" value="NZ_BSDI01000019.1"/>
</dbReference>
<dbReference type="InterPro" id="IPR003594">
    <property type="entry name" value="HATPase_dom"/>
</dbReference>
<evidence type="ECO:0000313" key="9">
    <source>
        <dbReference type="EMBL" id="GLH98897.1"/>
    </source>
</evidence>
<organism evidence="9 10">
    <name type="scientific">Phytohabitans aurantiacus</name>
    <dbReference type="NCBI Taxonomy" id="3016789"/>
    <lineage>
        <taxon>Bacteria</taxon>
        <taxon>Bacillati</taxon>
        <taxon>Actinomycetota</taxon>
        <taxon>Actinomycetes</taxon>
        <taxon>Micromonosporales</taxon>
        <taxon>Micromonosporaceae</taxon>
    </lineage>
</organism>
<evidence type="ECO:0000313" key="10">
    <source>
        <dbReference type="Proteomes" id="UP001144280"/>
    </source>
</evidence>
<dbReference type="SUPFAM" id="SSF55874">
    <property type="entry name" value="ATPase domain of HSP90 chaperone/DNA topoisomerase II/histidine kinase"/>
    <property type="match status" value="1"/>
</dbReference>
<dbReference type="InterPro" id="IPR050428">
    <property type="entry name" value="TCS_sensor_his_kinase"/>
</dbReference>
<evidence type="ECO:0000256" key="6">
    <source>
        <dbReference type="SAM" id="MobiDB-lite"/>
    </source>
</evidence>
<dbReference type="Gene3D" id="6.10.340.10">
    <property type="match status" value="1"/>
</dbReference>
<proteinExistence type="predicted"/>
<gene>
    <name evidence="9" type="ORF">Pa4123_41720</name>
</gene>
<evidence type="ECO:0000256" key="4">
    <source>
        <dbReference type="ARBA" id="ARBA00022679"/>
    </source>
</evidence>
<keyword evidence="4" id="KW-0808">Transferase</keyword>
<evidence type="ECO:0000256" key="2">
    <source>
        <dbReference type="ARBA" id="ARBA00012438"/>
    </source>
</evidence>
<keyword evidence="10" id="KW-1185">Reference proteome</keyword>
<feature type="transmembrane region" description="Helical" evidence="7">
    <location>
        <begin position="308"/>
        <end position="328"/>
    </location>
</feature>
<feature type="compositionally biased region" description="Pro residues" evidence="6">
    <location>
        <begin position="768"/>
        <end position="778"/>
    </location>
</feature>
<name>A0ABQ5QXA9_9ACTN</name>
<comment type="caution">
    <text evidence="9">The sequence shown here is derived from an EMBL/GenBank/DDBJ whole genome shotgun (WGS) entry which is preliminary data.</text>
</comment>
<accession>A0ABQ5QXA9</accession>
<feature type="region of interest" description="Disordered" evidence="6">
    <location>
        <begin position="677"/>
        <end position="784"/>
    </location>
</feature>
<dbReference type="EC" id="2.7.13.3" evidence="2"/>
<protein>
    <recommendedName>
        <fullName evidence="2">histidine kinase</fullName>
        <ecNumber evidence="2">2.7.13.3</ecNumber>
    </recommendedName>
</protein>
<dbReference type="Pfam" id="PF08376">
    <property type="entry name" value="NIT"/>
    <property type="match status" value="1"/>
</dbReference>
<keyword evidence="7" id="KW-0812">Transmembrane</keyword>
<sequence length="820" mass="86362">MRTKLATVLVIPSLAFMVVAGVQTFSLIGQATVLDEFADEVAVGQQITTLVHDLQTERDRTAGDLAALAANKSTTPQVEADLQQYQEVSDRSAAEFRSAAEPLAGGAAAWRTSYNRATDALDDLGTLRGSVSSGAVSTQTVFDTYTRGIDALLTLLAQPTPGVERPELNEIVVRYVELSRIKEVSSQLRAKLFAAASAGRYGPTDQVELTDLRAQQLAAVADFQAAATDAQLERYDQAARDPKFAAAVAMEQTTIPSGTGGAAVLDPFRWWSLSEDRHDLLREVERDVLGDAVDEASSRSGAQLRTTILVAGAVLFVLVIALLISVAIGRSIARSLRVLRGHALQVAQQELPDALERLRAVNAGVPTIEVSPSAVRSMDEVGEVSEAFVAVHRSAVNLAIEQAAMRRNVNAMFVNLARRSQVLVERQLELLDELEKSEVDPDQLANLFKLDHLAARMRRNDESLLVLAGTEARRRWNEPVALSTVVLAAAAEIEEYTRVRQDAFDQVWVVGHAVGDLVHLLAELLENATHFSPPFVPVHITAQSAPGRSAVIEITDEGLGMTDKAIREANALLAEPPAADVAASERMGHFVVSHLAARHGIRVQLSAGANRGLVATVRLAPALLAPAPPPRELPEPAARPMLTAVAAAVPDSVSRELRLNVAPAVIGAGSLVGAGAGGSTGSSGAGGAAALSAARRTQPTRAEDVLKSAGATASATGSTWWSGEPPTGAEPELGSTPPPATPVTGGVMASGLPARVPMAQLPDQADTPAPPAPQGLPEPDPEAVGSMLARFYGGVRRAEAEDTTDTAARLVAGHVNQEAR</sequence>
<dbReference type="InterPro" id="IPR036890">
    <property type="entry name" value="HATPase_C_sf"/>
</dbReference>
<dbReference type="PANTHER" id="PTHR45436">
    <property type="entry name" value="SENSOR HISTIDINE KINASE YKOH"/>
    <property type="match status" value="1"/>
</dbReference>
<evidence type="ECO:0000256" key="7">
    <source>
        <dbReference type="SAM" id="Phobius"/>
    </source>
</evidence>
<evidence type="ECO:0000256" key="5">
    <source>
        <dbReference type="ARBA" id="ARBA00022777"/>
    </source>
</evidence>
<dbReference type="Proteomes" id="UP001144280">
    <property type="component" value="Unassembled WGS sequence"/>
</dbReference>
<dbReference type="PANTHER" id="PTHR45436:SF5">
    <property type="entry name" value="SENSOR HISTIDINE KINASE TRCS"/>
    <property type="match status" value="1"/>
</dbReference>
<evidence type="ECO:0000259" key="8">
    <source>
        <dbReference type="SMART" id="SM00387"/>
    </source>
</evidence>
<dbReference type="Gene3D" id="3.30.565.10">
    <property type="entry name" value="Histidine kinase-like ATPase, C-terminal domain"/>
    <property type="match status" value="1"/>
</dbReference>
<feature type="compositionally biased region" description="Gly residues" evidence="6">
    <location>
        <begin position="677"/>
        <end position="687"/>
    </location>
</feature>
<dbReference type="InterPro" id="IPR013587">
    <property type="entry name" value="Nitrate/nitrite_sensing"/>
</dbReference>
<dbReference type="EMBL" id="BSDI01000019">
    <property type="protein sequence ID" value="GLH98897.1"/>
    <property type="molecule type" value="Genomic_DNA"/>
</dbReference>
<dbReference type="Pfam" id="PF02518">
    <property type="entry name" value="HATPase_c"/>
    <property type="match status" value="1"/>
</dbReference>
<dbReference type="SMART" id="SM00387">
    <property type="entry name" value="HATPase_c"/>
    <property type="match status" value="1"/>
</dbReference>
<feature type="domain" description="Histidine kinase/HSP90-like ATPase" evidence="8">
    <location>
        <begin position="512"/>
        <end position="623"/>
    </location>
</feature>
<keyword evidence="7" id="KW-1133">Transmembrane helix</keyword>
<keyword evidence="3" id="KW-0597">Phosphoprotein</keyword>